<sequence length="178" mass="20186">MPNFFSALIGSRSNTPNESIQQSNSNTVKGYSGEGRATGNIDSEIVAEISKLLKAGASVKIRHKYRHFTARPGLTDVHHSQIFVENTGGDVLFNFGLWTDDTSKIMFEQDIQVKYYKDSTTYAPNPVTVTPQKFLEAFLATRRKCGPDYKLLHNNCQKFARLFMEELGAKHTRRKFFL</sequence>
<protein>
    <recommendedName>
        <fullName evidence="4">Lecithin retinol acyltransferase</fullName>
    </recommendedName>
</protein>
<feature type="compositionally biased region" description="Polar residues" evidence="1">
    <location>
        <begin position="11"/>
        <end position="29"/>
    </location>
</feature>
<evidence type="ECO:0008006" key="4">
    <source>
        <dbReference type="Google" id="ProtNLM"/>
    </source>
</evidence>
<comment type="caution">
    <text evidence="2">The sequence shown here is derived from an EMBL/GenBank/DDBJ whole genome shotgun (WGS) entry which is preliminary data.</text>
</comment>
<dbReference type="InterPro" id="IPR042266">
    <property type="entry name" value="PPPDE_sf"/>
</dbReference>
<name>A0ABU6K5G3_9RHOO</name>
<dbReference type="EMBL" id="JAYXHS010000002">
    <property type="protein sequence ID" value="MEC5386834.1"/>
    <property type="molecule type" value="Genomic_DNA"/>
</dbReference>
<proteinExistence type="predicted"/>
<keyword evidence="3" id="KW-1185">Reference proteome</keyword>
<dbReference type="Proteomes" id="UP001331561">
    <property type="component" value="Unassembled WGS sequence"/>
</dbReference>
<evidence type="ECO:0000313" key="3">
    <source>
        <dbReference type="Proteomes" id="UP001331561"/>
    </source>
</evidence>
<reference evidence="2 3" key="1">
    <citation type="submission" date="2024-01" db="EMBL/GenBank/DDBJ databases">
        <title>Uliginosibacterium soil sp. nov.</title>
        <authorList>
            <person name="Lv Y."/>
        </authorList>
    </citation>
    <scope>NUCLEOTIDE SEQUENCE [LARGE SCALE GENOMIC DNA]</scope>
    <source>
        <strain evidence="2 3">H3</strain>
    </source>
</reference>
<evidence type="ECO:0000256" key="1">
    <source>
        <dbReference type="SAM" id="MobiDB-lite"/>
    </source>
</evidence>
<dbReference type="Gene3D" id="3.90.1720.30">
    <property type="entry name" value="PPPDE domains"/>
    <property type="match status" value="1"/>
</dbReference>
<accession>A0ABU6K5G3</accession>
<dbReference type="RefSeq" id="WP_327599792.1">
    <property type="nucleotide sequence ID" value="NZ_JAYXHS010000002.1"/>
</dbReference>
<evidence type="ECO:0000313" key="2">
    <source>
        <dbReference type="EMBL" id="MEC5386834.1"/>
    </source>
</evidence>
<organism evidence="2 3">
    <name type="scientific">Uliginosibacterium silvisoli</name>
    <dbReference type="NCBI Taxonomy" id="3114758"/>
    <lineage>
        <taxon>Bacteria</taxon>
        <taxon>Pseudomonadati</taxon>
        <taxon>Pseudomonadota</taxon>
        <taxon>Betaproteobacteria</taxon>
        <taxon>Rhodocyclales</taxon>
        <taxon>Zoogloeaceae</taxon>
        <taxon>Uliginosibacterium</taxon>
    </lineage>
</organism>
<gene>
    <name evidence="2" type="ORF">VVD49_13950</name>
</gene>
<feature type="region of interest" description="Disordered" evidence="1">
    <location>
        <begin position="10"/>
        <end position="34"/>
    </location>
</feature>